<organism evidence="2 3">
    <name type="scientific">Polychaeton citri CBS 116435</name>
    <dbReference type="NCBI Taxonomy" id="1314669"/>
    <lineage>
        <taxon>Eukaryota</taxon>
        <taxon>Fungi</taxon>
        <taxon>Dikarya</taxon>
        <taxon>Ascomycota</taxon>
        <taxon>Pezizomycotina</taxon>
        <taxon>Dothideomycetes</taxon>
        <taxon>Dothideomycetidae</taxon>
        <taxon>Capnodiales</taxon>
        <taxon>Capnodiaceae</taxon>
        <taxon>Polychaeton</taxon>
    </lineage>
</organism>
<protein>
    <submittedName>
        <fullName evidence="2">Uncharacterized protein</fullName>
    </submittedName>
</protein>
<dbReference type="OrthoDB" id="3937708at2759"/>
<accession>A0A9P4Q6Q6</accession>
<feature type="region of interest" description="Disordered" evidence="1">
    <location>
        <begin position="240"/>
        <end position="267"/>
    </location>
</feature>
<name>A0A9P4Q6Q6_9PEZI</name>
<gene>
    <name evidence="2" type="ORF">K431DRAFT_268431</name>
</gene>
<dbReference type="EMBL" id="MU003789">
    <property type="protein sequence ID" value="KAF2721638.1"/>
    <property type="molecule type" value="Genomic_DNA"/>
</dbReference>
<comment type="caution">
    <text evidence="2">The sequence shown here is derived from an EMBL/GenBank/DDBJ whole genome shotgun (WGS) entry which is preliminary data.</text>
</comment>
<dbReference type="AlphaFoldDB" id="A0A9P4Q6Q6"/>
<evidence type="ECO:0000256" key="1">
    <source>
        <dbReference type="SAM" id="MobiDB-lite"/>
    </source>
</evidence>
<reference evidence="2" key="1">
    <citation type="journal article" date="2020" name="Stud. Mycol.">
        <title>101 Dothideomycetes genomes: a test case for predicting lifestyles and emergence of pathogens.</title>
        <authorList>
            <person name="Haridas S."/>
            <person name="Albert R."/>
            <person name="Binder M."/>
            <person name="Bloem J."/>
            <person name="Labutti K."/>
            <person name="Salamov A."/>
            <person name="Andreopoulos B."/>
            <person name="Baker S."/>
            <person name="Barry K."/>
            <person name="Bills G."/>
            <person name="Bluhm B."/>
            <person name="Cannon C."/>
            <person name="Castanera R."/>
            <person name="Culley D."/>
            <person name="Daum C."/>
            <person name="Ezra D."/>
            <person name="Gonzalez J."/>
            <person name="Henrissat B."/>
            <person name="Kuo A."/>
            <person name="Liang C."/>
            <person name="Lipzen A."/>
            <person name="Lutzoni F."/>
            <person name="Magnuson J."/>
            <person name="Mondo S."/>
            <person name="Nolan M."/>
            <person name="Ohm R."/>
            <person name="Pangilinan J."/>
            <person name="Park H.-J."/>
            <person name="Ramirez L."/>
            <person name="Alfaro M."/>
            <person name="Sun H."/>
            <person name="Tritt A."/>
            <person name="Yoshinaga Y."/>
            <person name="Zwiers L.-H."/>
            <person name="Turgeon B."/>
            <person name="Goodwin S."/>
            <person name="Spatafora J."/>
            <person name="Crous P."/>
            <person name="Grigoriev I."/>
        </authorList>
    </citation>
    <scope>NUCLEOTIDE SEQUENCE</scope>
    <source>
        <strain evidence="2">CBS 116435</strain>
    </source>
</reference>
<evidence type="ECO:0000313" key="2">
    <source>
        <dbReference type="EMBL" id="KAF2721638.1"/>
    </source>
</evidence>
<evidence type="ECO:0000313" key="3">
    <source>
        <dbReference type="Proteomes" id="UP000799441"/>
    </source>
</evidence>
<feature type="compositionally biased region" description="Polar residues" evidence="1">
    <location>
        <begin position="258"/>
        <end position="267"/>
    </location>
</feature>
<sequence>MNSRNLNTLYAPRGTNTNATCISFGIDFVDGGTYFINSNLNDSFATVSQFEDCQDDLAMVLLIDGHTSDQYQCESLPTVPDGKSQLSPCPIRKNQLNTGNWSLLIIGNNAGGHPFAYERDFYLDVAPQQTVTQAQTVTYCETATPTAQSMGGMTVPNKNTISKPATTDLVTITPTYATTTKTKTYTRTFQRWTPTRSIDTVTVTPSCEVPLRLLQPDPACRIVPTIVPVPSGLGIDSSPSVGSLYRRKSSPKRHLDTCPNSSSVPATQTIRRRSIDRRAADEPSITVDAESPVSTTITQTASPTTEHHTKVSTRTLRSALPPQIAKVGTQSVTLTAPTSTHTIYTSSYRRIYLTRTLTASWTYTTVTTPTAVYSSCRGAGGYLVDKRS</sequence>
<keyword evidence="3" id="KW-1185">Reference proteome</keyword>
<proteinExistence type="predicted"/>
<dbReference type="Proteomes" id="UP000799441">
    <property type="component" value="Unassembled WGS sequence"/>
</dbReference>